<dbReference type="Gene3D" id="3.40.50.2300">
    <property type="match status" value="1"/>
</dbReference>
<feature type="modified residue" description="4-aspartylphosphate" evidence="6">
    <location>
        <position position="57"/>
    </location>
</feature>
<keyword evidence="3" id="KW-0805">Transcription regulation</keyword>
<dbReference type="RefSeq" id="WP_262992888.1">
    <property type="nucleotide sequence ID" value="NZ_JAOTJC010000006.1"/>
</dbReference>
<dbReference type="EMBL" id="JAOTJC010000006">
    <property type="protein sequence ID" value="MCU7554206.1"/>
    <property type="molecule type" value="Genomic_DNA"/>
</dbReference>
<sequence length="545" mass="62640">MKYADKQILIIEDQRPFLLLLRGLLNAMGATSVVTKSSAEQGLSLCRKQKYDIIICDLHLGADKKNGFELIEELRIRKLIKPSAIFLIISADSARPIVLGSIERRPDDYLIKPFSQAQLKSRLARSWQKRQFLQPVYAAVFEEEWDKAIDNAEQLAAQTSPYQRTCEQLLVELYWEVGDAQKALQVLKPYEDNKQVMWAQIALGKTYLKLEQPENALEIAQAVLQKNRFSPDAHDIMAEAHDKLNHGPEAELAIQQAIKLSPYSLPRHFAACYIGWHNRNFVLTAESSKAIWELSKHTVHQSVSNWCGYVRSMLDAAEHTEDRRTKNRYQQEALLALQRGKLEDVLVRHRDTFDVDIYEQVMSARVNALDGKMLDAKRQLAASQQAILDKFDNYPLDFAPDSLKVMYDIGEYDDLLPLKKLMELNEADLDPSSLELMRREELSASEKQANYQQFNRQGIDLYQQGQYEKAREAFMLAQSFAPVNTGVALNLLQCLIKILDKSDKPEAEHIKECRRIYKLIENMPLKLQHQEKLEALQADLFNYIG</sequence>
<evidence type="ECO:0000259" key="7">
    <source>
        <dbReference type="PROSITE" id="PS50110"/>
    </source>
</evidence>
<organism evidence="8 9">
    <name type="scientific">Alteromonas salexigens</name>
    <dbReference type="NCBI Taxonomy" id="2982530"/>
    <lineage>
        <taxon>Bacteria</taxon>
        <taxon>Pseudomonadati</taxon>
        <taxon>Pseudomonadota</taxon>
        <taxon>Gammaproteobacteria</taxon>
        <taxon>Alteromonadales</taxon>
        <taxon>Alteromonadaceae</taxon>
        <taxon>Alteromonas/Salinimonas group</taxon>
        <taxon>Alteromonas</taxon>
    </lineage>
</organism>
<keyword evidence="2" id="KW-0902">Two-component regulatory system</keyword>
<evidence type="ECO:0000313" key="8">
    <source>
        <dbReference type="EMBL" id="MCU7554206.1"/>
    </source>
</evidence>
<dbReference type="Pfam" id="PF00072">
    <property type="entry name" value="Response_reg"/>
    <property type="match status" value="1"/>
</dbReference>
<name>A0ABT2VLL6_9ALTE</name>
<dbReference type="PANTHER" id="PTHR48111">
    <property type="entry name" value="REGULATOR OF RPOS"/>
    <property type="match status" value="1"/>
</dbReference>
<dbReference type="SMART" id="SM00028">
    <property type="entry name" value="TPR"/>
    <property type="match status" value="3"/>
</dbReference>
<dbReference type="PANTHER" id="PTHR48111:SF1">
    <property type="entry name" value="TWO-COMPONENT RESPONSE REGULATOR ORR33"/>
    <property type="match status" value="1"/>
</dbReference>
<dbReference type="PROSITE" id="PS50110">
    <property type="entry name" value="RESPONSE_REGULATORY"/>
    <property type="match status" value="1"/>
</dbReference>
<dbReference type="InterPro" id="IPR011990">
    <property type="entry name" value="TPR-like_helical_dom_sf"/>
</dbReference>
<dbReference type="SUPFAM" id="SSF48452">
    <property type="entry name" value="TPR-like"/>
    <property type="match status" value="1"/>
</dbReference>
<keyword evidence="9" id="KW-1185">Reference proteome</keyword>
<dbReference type="InterPro" id="IPR019734">
    <property type="entry name" value="TPR_rpt"/>
</dbReference>
<evidence type="ECO:0000256" key="4">
    <source>
        <dbReference type="ARBA" id="ARBA00023125"/>
    </source>
</evidence>
<protein>
    <submittedName>
        <fullName evidence="8">Response regulator</fullName>
    </submittedName>
</protein>
<gene>
    <name evidence="8" type="ORF">OCL06_06320</name>
</gene>
<keyword evidence="5" id="KW-0804">Transcription</keyword>
<feature type="domain" description="Response regulatory" evidence="7">
    <location>
        <begin position="7"/>
        <end position="127"/>
    </location>
</feature>
<dbReference type="Gene3D" id="1.25.40.10">
    <property type="entry name" value="Tetratricopeptide repeat domain"/>
    <property type="match status" value="2"/>
</dbReference>
<keyword evidence="1 6" id="KW-0597">Phosphoprotein</keyword>
<dbReference type="Proteomes" id="UP001209257">
    <property type="component" value="Unassembled WGS sequence"/>
</dbReference>
<dbReference type="SUPFAM" id="SSF52172">
    <property type="entry name" value="CheY-like"/>
    <property type="match status" value="1"/>
</dbReference>
<evidence type="ECO:0000256" key="3">
    <source>
        <dbReference type="ARBA" id="ARBA00023015"/>
    </source>
</evidence>
<evidence type="ECO:0000256" key="5">
    <source>
        <dbReference type="ARBA" id="ARBA00023163"/>
    </source>
</evidence>
<evidence type="ECO:0000256" key="6">
    <source>
        <dbReference type="PROSITE-ProRule" id="PRU00169"/>
    </source>
</evidence>
<keyword evidence="4" id="KW-0238">DNA-binding</keyword>
<dbReference type="SMART" id="SM00448">
    <property type="entry name" value="REC"/>
    <property type="match status" value="1"/>
</dbReference>
<dbReference type="InterPro" id="IPR001789">
    <property type="entry name" value="Sig_transdc_resp-reg_receiver"/>
</dbReference>
<comment type="caution">
    <text evidence="8">The sequence shown here is derived from an EMBL/GenBank/DDBJ whole genome shotgun (WGS) entry which is preliminary data.</text>
</comment>
<evidence type="ECO:0000313" key="9">
    <source>
        <dbReference type="Proteomes" id="UP001209257"/>
    </source>
</evidence>
<dbReference type="InterPro" id="IPR039420">
    <property type="entry name" value="WalR-like"/>
</dbReference>
<reference evidence="9" key="1">
    <citation type="submission" date="2023-07" db="EMBL/GenBank/DDBJ databases">
        <title>Study on multiphase classification of strain Alteromonas salexigens isolated from the Yellow Sea.</title>
        <authorList>
            <person name="Sun L."/>
        </authorList>
    </citation>
    <scope>NUCLEOTIDE SEQUENCE [LARGE SCALE GENOMIC DNA]</scope>
    <source>
        <strain evidence="9">ASW11-19</strain>
    </source>
</reference>
<proteinExistence type="predicted"/>
<accession>A0ABT2VLL6</accession>
<dbReference type="InterPro" id="IPR011006">
    <property type="entry name" value="CheY-like_superfamily"/>
</dbReference>
<evidence type="ECO:0000256" key="2">
    <source>
        <dbReference type="ARBA" id="ARBA00023012"/>
    </source>
</evidence>
<evidence type="ECO:0000256" key="1">
    <source>
        <dbReference type="ARBA" id="ARBA00022553"/>
    </source>
</evidence>